<dbReference type="EMBL" id="LBVU01000004">
    <property type="protein sequence ID" value="KKQ91908.1"/>
    <property type="molecule type" value="Genomic_DNA"/>
</dbReference>
<dbReference type="Pfam" id="PF18924">
    <property type="entry name" value="DUF5674"/>
    <property type="match status" value="1"/>
</dbReference>
<sequence length="112" mass="12902">MKYMDKVLSKTEIENIKKEFGNYVKITADLENKKIIVGCELHADGEKILLEKGGKQDNIWGGGLNLEDKIIDTTAVLNIRSRLGNDSMEILDSTRREKFVSIVKEYFEKLWH</sequence>
<dbReference type="STRING" id="1618572.UT17_C0004G0256"/>
<protein>
    <submittedName>
        <fullName evidence="1">Uncharacterized protein</fullName>
    </submittedName>
</protein>
<gene>
    <name evidence="1" type="ORF">UT17_C0004G0256</name>
</gene>
<organism evidence="1 2">
    <name type="scientific">Candidatus Woesebacteria bacterium GW2011_GWB1_39_10</name>
    <dbReference type="NCBI Taxonomy" id="1618572"/>
    <lineage>
        <taxon>Bacteria</taxon>
        <taxon>Candidatus Woeseibacteriota</taxon>
    </lineage>
</organism>
<proteinExistence type="predicted"/>
<accession>A0A0G0LJ24</accession>
<reference evidence="1 2" key="1">
    <citation type="journal article" date="2015" name="Nature">
        <title>rRNA introns, odd ribosomes, and small enigmatic genomes across a large radiation of phyla.</title>
        <authorList>
            <person name="Brown C.T."/>
            <person name="Hug L.A."/>
            <person name="Thomas B.C."/>
            <person name="Sharon I."/>
            <person name="Castelle C.J."/>
            <person name="Singh A."/>
            <person name="Wilkins M.J."/>
            <person name="Williams K.H."/>
            <person name="Banfield J.F."/>
        </authorList>
    </citation>
    <scope>NUCLEOTIDE SEQUENCE [LARGE SCALE GENOMIC DNA]</scope>
</reference>
<dbReference type="PATRIC" id="fig|1618572.3.peg.976"/>
<evidence type="ECO:0000313" key="1">
    <source>
        <dbReference type="EMBL" id="KKQ91908.1"/>
    </source>
</evidence>
<evidence type="ECO:0000313" key="2">
    <source>
        <dbReference type="Proteomes" id="UP000034774"/>
    </source>
</evidence>
<comment type="caution">
    <text evidence="1">The sequence shown here is derived from an EMBL/GenBank/DDBJ whole genome shotgun (WGS) entry which is preliminary data.</text>
</comment>
<dbReference type="InterPro" id="IPR043731">
    <property type="entry name" value="DUF5674"/>
</dbReference>
<dbReference type="AlphaFoldDB" id="A0A0G0LJ24"/>
<name>A0A0G0LJ24_9BACT</name>
<dbReference type="Proteomes" id="UP000034774">
    <property type="component" value="Unassembled WGS sequence"/>
</dbReference>